<protein>
    <submittedName>
        <fullName evidence="1">Glutamate rich protein GrpB</fullName>
    </submittedName>
</protein>
<dbReference type="Proteomes" id="UP000054785">
    <property type="component" value="Unassembled WGS sequence"/>
</dbReference>
<comment type="caution">
    <text evidence="1">The sequence shown here is derived from an EMBL/GenBank/DDBJ whole genome shotgun (WGS) entry which is preliminary data.</text>
</comment>
<dbReference type="InterPro" id="IPR000182">
    <property type="entry name" value="GNAT_dom"/>
</dbReference>
<dbReference type="Pfam" id="PF00583">
    <property type="entry name" value="Acetyltransf_1"/>
    <property type="match status" value="1"/>
</dbReference>
<name>A0A0W0U9G0_9GAMM</name>
<dbReference type="PATRIC" id="fig|45065.4.peg.186"/>
<dbReference type="SUPFAM" id="SSF55729">
    <property type="entry name" value="Acyl-CoA N-acyltransferases (Nat)"/>
    <property type="match status" value="1"/>
</dbReference>
<sequence length="150" mass="17564">MHHKNELHMQKCSNETEWESAKYFREKYFFGPHNIEDPYTWTFNHQQHEHYVLYEDTNIIGYAHIQLWPDSRAAMRIIVIDEDKRNRQCGGQFLAFCEQRLKSMGIKSIHAESRPTSLAFYKNNGYAGMPFNDPDGYEGGGEDIAVGKKL</sequence>
<gene>
    <name evidence="1" type="primary">grpB</name>
    <name evidence="1" type="ORF">Lgee_0170</name>
</gene>
<dbReference type="AlphaFoldDB" id="A0A0W0U9G0"/>
<dbReference type="InterPro" id="IPR016181">
    <property type="entry name" value="Acyl_CoA_acyltransferase"/>
</dbReference>
<organism evidence="1 2">
    <name type="scientific">Legionella geestiana</name>
    <dbReference type="NCBI Taxonomy" id="45065"/>
    <lineage>
        <taxon>Bacteria</taxon>
        <taxon>Pseudomonadati</taxon>
        <taxon>Pseudomonadota</taxon>
        <taxon>Gammaproteobacteria</taxon>
        <taxon>Legionellales</taxon>
        <taxon>Legionellaceae</taxon>
        <taxon>Legionella</taxon>
    </lineage>
</organism>
<dbReference type="OrthoDB" id="9799092at2"/>
<reference evidence="1 2" key="1">
    <citation type="submission" date="2015-11" db="EMBL/GenBank/DDBJ databases">
        <title>Genomic analysis of 38 Legionella species identifies large and diverse effector repertoires.</title>
        <authorList>
            <person name="Burstein D."/>
            <person name="Amaro F."/>
            <person name="Zusman T."/>
            <person name="Lifshitz Z."/>
            <person name="Cohen O."/>
            <person name="Gilbert J.A."/>
            <person name="Pupko T."/>
            <person name="Shuman H.A."/>
            <person name="Segal G."/>
        </authorList>
    </citation>
    <scope>NUCLEOTIDE SEQUENCE [LARGE SCALE GENOMIC DNA]</scope>
    <source>
        <strain evidence="1 2">ATCC 49504</strain>
    </source>
</reference>
<evidence type="ECO:0000313" key="1">
    <source>
        <dbReference type="EMBL" id="KTD04417.1"/>
    </source>
</evidence>
<dbReference type="EMBL" id="LNYC01000004">
    <property type="protein sequence ID" value="KTD04417.1"/>
    <property type="molecule type" value="Genomic_DNA"/>
</dbReference>
<dbReference type="STRING" id="45065.Lgee_0170"/>
<dbReference type="Gene3D" id="3.40.630.30">
    <property type="match status" value="1"/>
</dbReference>
<keyword evidence="2" id="KW-1185">Reference proteome</keyword>
<accession>A0A0W0U9G0</accession>
<dbReference type="PROSITE" id="PS51186">
    <property type="entry name" value="GNAT"/>
    <property type="match status" value="1"/>
</dbReference>
<proteinExistence type="predicted"/>
<dbReference type="RefSeq" id="WP_058387023.1">
    <property type="nucleotide sequence ID" value="NZ_CAAAHN010000015.1"/>
</dbReference>
<evidence type="ECO:0000313" key="2">
    <source>
        <dbReference type="Proteomes" id="UP000054785"/>
    </source>
</evidence>
<dbReference type="GO" id="GO:0016747">
    <property type="term" value="F:acyltransferase activity, transferring groups other than amino-acyl groups"/>
    <property type="evidence" value="ECO:0007669"/>
    <property type="project" value="InterPro"/>
</dbReference>